<proteinExistence type="predicted"/>
<accession>A0ABR9P1F9</accession>
<organism evidence="3 4">
    <name type="scientific">Nocardiopsis coralli</name>
    <dbReference type="NCBI Taxonomy" id="2772213"/>
    <lineage>
        <taxon>Bacteria</taxon>
        <taxon>Bacillati</taxon>
        <taxon>Actinomycetota</taxon>
        <taxon>Actinomycetes</taxon>
        <taxon>Streptosporangiales</taxon>
        <taxon>Nocardiopsidaceae</taxon>
        <taxon>Nocardiopsis</taxon>
    </lineage>
</organism>
<protein>
    <submittedName>
        <fullName evidence="3">WD40 repeat domain-containing protein</fullName>
    </submittedName>
</protein>
<evidence type="ECO:0000256" key="1">
    <source>
        <dbReference type="PROSITE-ProRule" id="PRU00221"/>
    </source>
</evidence>
<feature type="region of interest" description="Disordered" evidence="2">
    <location>
        <begin position="451"/>
        <end position="470"/>
    </location>
</feature>
<name>A0ABR9P1F9_9ACTN</name>
<dbReference type="PANTHER" id="PTHR19879:SF9">
    <property type="entry name" value="TRANSCRIPTION INITIATION FACTOR TFIID SUBUNIT 5"/>
    <property type="match status" value="1"/>
</dbReference>
<keyword evidence="4" id="KW-1185">Reference proteome</keyword>
<dbReference type="RefSeq" id="WP_193120328.1">
    <property type="nucleotide sequence ID" value="NZ_JADBGI010000002.1"/>
</dbReference>
<dbReference type="PROSITE" id="PS50082">
    <property type="entry name" value="WD_REPEATS_2"/>
    <property type="match status" value="1"/>
</dbReference>
<dbReference type="PROSITE" id="PS50294">
    <property type="entry name" value="WD_REPEATS_REGION"/>
    <property type="match status" value="1"/>
</dbReference>
<sequence>MDKLDPSDNQAALTRDFPTLVDAILLRGPQAVADSIAVRERDGTDPHSPVGHLRWLLLSHAHLLVRSHDRSEVACVLHDLLARRPSVSGWLAGAERALPPVRLTVRGPASAPDDLRLVRVLTGHRAPVRSIEWSPDGERLATVGSHDTSVLIWNPRDWTQERRIGIEGAALDVALWSPDGRRLAVLGRSDRFPDLGEHRENDRSGREGRVEHVHTVLVYNTVTWEEIAATHTAPRSGFSGRPVIAWSPDSRTLAVGEDIGVRLWTVDEEERSPWLLPGGRVRQVLDLDWIPDGALTALTQGREQVPGGASTMPESLLVTWPDPGAAPEYSVWARGVPWDPITGVRRRPGSDRVCVYSRSGVALCDTAAERVLWQEERAPDDAWTKAVEWAPDGRVLAELRSRHQGWSDLVLWETGEGSEPSVVARIECAPEETTALAWSPDGDLVATGGDSGVRLWRPEPGTSHRSGFDTRVSTPVWSPDGDALAVYSPSVGEWSVVDARDPSEPVLSGPECPFPRLDPAAQEELIEAARHEGRDFDLYTSMYGPYAPDAISPGQELYALAGRGSQITLFDLVDGGSRRLGAGQPEGRWMLLRFTPEAERLVSLHVRTLTRERDGDWVEELVLTLWDLATGRQSACERMLQTWASDTHRVDHPRALAVSDRHLAWCGEDGTIALHDLETLKPLSRTRTSGATRDVEFSPDGNTLAVVGEGGVRVVDVVHADRG</sequence>
<dbReference type="SUPFAM" id="SSF82171">
    <property type="entry name" value="DPP6 N-terminal domain-like"/>
    <property type="match status" value="1"/>
</dbReference>
<evidence type="ECO:0000313" key="3">
    <source>
        <dbReference type="EMBL" id="MBE2997679.1"/>
    </source>
</evidence>
<comment type="caution">
    <text evidence="3">The sequence shown here is derived from an EMBL/GenBank/DDBJ whole genome shotgun (WGS) entry which is preliminary data.</text>
</comment>
<dbReference type="PANTHER" id="PTHR19879">
    <property type="entry name" value="TRANSCRIPTION INITIATION FACTOR TFIID"/>
    <property type="match status" value="1"/>
</dbReference>
<dbReference type="InterPro" id="IPR015943">
    <property type="entry name" value="WD40/YVTN_repeat-like_dom_sf"/>
</dbReference>
<dbReference type="Proteomes" id="UP000806528">
    <property type="component" value="Unassembled WGS sequence"/>
</dbReference>
<reference evidence="3 4" key="1">
    <citation type="submission" date="2020-09" db="EMBL/GenBank/DDBJ databases">
        <title>Diversity and distribution of actinomycetes associated with coral in the coast of Hainan.</title>
        <authorList>
            <person name="Li F."/>
        </authorList>
    </citation>
    <scope>NUCLEOTIDE SEQUENCE [LARGE SCALE GENOMIC DNA]</scope>
    <source>
        <strain evidence="3 4">HNM0947</strain>
    </source>
</reference>
<dbReference type="SMART" id="SM00320">
    <property type="entry name" value="WD40"/>
    <property type="match status" value="4"/>
</dbReference>
<dbReference type="Pfam" id="PF00400">
    <property type="entry name" value="WD40"/>
    <property type="match status" value="2"/>
</dbReference>
<dbReference type="InterPro" id="IPR001680">
    <property type="entry name" value="WD40_rpt"/>
</dbReference>
<feature type="repeat" description="WD" evidence="1">
    <location>
        <begin position="121"/>
        <end position="154"/>
    </location>
</feature>
<dbReference type="Gene3D" id="2.130.10.10">
    <property type="entry name" value="YVTN repeat-like/Quinoprotein amine dehydrogenase"/>
    <property type="match status" value="3"/>
</dbReference>
<dbReference type="EMBL" id="JADBGI010000002">
    <property type="protein sequence ID" value="MBE2997679.1"/>
    <property type="molecule type" value="Genomic_DNA"/>
</dbReference>
<keyword evidence="1" id="KW-0853">WD repeat</keyword>
<gene>
    <name evidence="3" type="ORF">IDM40_03005</name>
</gene>
<evidence type="ECO:0000256" key="2">
    <source>
        <dbReference type="SAM" id="MobiDB-lite"/>
    </source>
</evidence>
<evidence type="ECO:0000313" key="4">
    <source>
        <dbReference type="Proteomes" id="UP000806528"/>
    </source>
</evidence>